<keyword evidence="11" id="KW-1185">Reference proteome</keyword>
<evidence type="ECO:0000256" key="4">
    <source>
        <dbReference type="ARBA" id="ARBA00022692"/>
    </source>
</evidence>
<feature type="transmembrane region" description="Helical" evidence="7">
    <location>
        <begin position="23"/>
        <end position="45"/>
    </location>
</feature>
<keyword evidence="4 7" id="KW-0812">Transmembrane</keyword>
<evidence type="ECO:0000259" key="9">
    <source>
        <dbReference type="Pfam" id="PF06750"/>
    </source>
</evidence>
<dbReference type="Pfam" id="PF06750">
    <property type="entry name" value="A24_N_bact"/>
    <property type="match status" value="1"/>
</dbReference>
<evidence type="ECO:0000256" key="5">
    <source>
        <dbReference type="ARBA" id="ARBA00022989"/>
    </source>
</evidence>
<evidence type="ECO:0000256" key="2">
    <source>
        <dbReference type="ARBA" id="ARBA00005801"/>
    </source>
</evidence>
<feature type="transmembrane region" description="Helical" evidence="7">
    <location>
        <begin position="91"/>
        <end position="112"/>
    </location>
</feature>
<comment type="subcellular location">
    <subcellularLocation>
        <location evidence="1">Cell membrane</location>
        <topology evidence="1">Multi-pass membrane protein</topology>
    </subcellularLocation>
</comment>
<dbReference type="RefSeq" id="WP_341406474.1">
    <property type="nucleotide sequence ID" value="NZ_JBBUKT010000008.1"/>
</dbReference>
<name>A0ABU9AYT6_9BACT</name>
<dbReference type="InterPro" id="IPR010627">
    <property type="entry name" value="Prepilin_pept_A24_N"/>
</dbReference>
<dbReference type="PANTHER" id="PTHR30487">
    <property type="entry name" value="TYPE 4 PREPILIN-LIKE PROTEINS LEADER PEPTIDE-PROCESSING ENZYME"/>
    <property type="match status" value="1"/>
</dbReference>
<comment type="similarity">
    <text evidence="2">Belongs to the peptidase A24 family.</text>
</comment>
<protein>
    <submittedName>
        <fullName evidence="10">Prepilin peptidase</fullName>
    </submittedName>
</protein>
<evidence type="ECO:0000256" key="7">
    <source>
        <dbReference type="SAM" id="Phobius"/>
    </source>
</evidence>
<reference evidence="10 11" key="1">
    <citation type="submission" date="2024-04" db="EMBL/GenBank/DDBJ databases">
        <title>Luteolibacter sp. isolated from soil.</title>
        <authorList>
            <person name="An J."/>
        </authorList>
    </citation>
    <scope>NUCLEOTIDE SEQUENCE [LARGE SCALE GENOMIC DNA]</scope>
    <source>
        <strain evidence="10 11">Y139</strain>
    </source>
</reference>
<dbReference type="Proteomes" id="UP001371305">
    <property type="component" value="Unassembled WGS sequence"/>
</dbReference>
<evidence type="ECO:0000313" key="10">
    <source>
        <dbReference type="EMBL" id="MEK7952718.1"/>
    </source>
</evidence>
<organism evidence="10 11">
    <name type="scientific">Luteolibacter soli</name>
    <dbReference type="NCBI Taxonomy" id="3135280"/>
    <lineage>
        <taxon>Bacteria</taxon>
        <taxon>Pseudomonadati</taxon>
        <taxon>Verrucomicrobiota</taxon>
        <taxon>Verrucomicrobiia</taxon>
        <taxon>Verrucomicrobiales</taxon>
        <taxon>Verrucomicrobiaceae</taxon>
        <taxon>Luteolibacter</taxon>
    </lineage>
</organism>
<gene>
    <name evidence="10" type="ORF">WKV53_19545</name>
</gene>
<keyword evidence="6 7" id="KW-0472">Membrane</keyword>
<evidence type="ECO:0000313" key="11">
    <source>
        <dbReference type="Proteomes" id="UP001371305"/>
    </source>
</evidence>
<feature type="domain" description="Prepilin peptidase A24 N-terminal" evidence="9">
    <location>
        <begin position="29"/>
        <end position="111"/>
    </location>
</feature>
<feature type="transmembrane region" description="Helical" evidence="7">
    <location>
        <begin position="192"/>
        <end position="212"/>
    </location>
</feature>
<dbReference type="EMBL" id="JBBUKT010000008">
    <property type="protein sequence ID" value="MEK7952718.1"/>
    <property type="molecule type" value="Genomic_DNA"/>
</dbReference>
<dbReference type="InterPro" id="IPR000045">
    <property type="entry name" value="Prepilin_IV_endopep_pep"/>
</dbReference>
<feature type="transmembrane region" description="Helical" evidence="7">
    <location>
        <begin position="127"/>
        <end position="146"/>
    </location>
</feature>
<feature type="transmembrane region" description="Helical" evidence="7">
    <location>
        <begin position="327"/>
        <end position="356"/>
    </location>
</feature>
<evidence type="ECO:0000256" key="3">
    <source>
        <dbReference type="ARBA" id="ARBA00022475"/>
    </source>
</evidence>
<sequence length="398" mass="43921">MLLLRLNAATLIEIFPSLAHPVWYVPAFLIGACIGSFLNVVIYRVPIGLSVNEPKRSFCPKCKADIPMRLNIPLISWLWLRGKCANCRAPIAFRYFGVELLTAVLFAAIWWFLQTSVPLGLFLKPELGALLPLWIMAGLFVAIAFIDIEHLIIPTSFTTAISIVGLGAAALWPRLPDLSGWASLDPLLADGLKQSVLGWIIGFCGLWCMVLLGKLAFGKKKMEFAEPVAWKLIEPENDVDPIFFEMNDEKTAWWDIFYRKTDRLILTATEVIANGESHGAGEVTIREQSVELPGGTVIPLDELKSLEGKGTRAVIPREAMGMGDVHLMGAIGAFFGWAGVFFSLFSASLFAIVAAVLGRIGFGKQLPFGPFLILGALTWMFGGWKLAEWYFSRFTIGH</sequence>
<dbReference type="InterPro" id="IPR050882">
    <property type="entry name" value="Prepilin_peptidase/N-MTase"/>
</dbReference>
<dbReference type="PANTHER" id="PTHR30487:SF0">
    <property type="entry name" value="PREPILIN LEADER PEPTIDASE_N-METHYLTRANSFERASE-RELATED"/>
    <property type="match status" value="1"/>
</dbReference>
<evidence type="ECO:0000259" key="8">
    <source>
        <dbReference type="Pfam" id="PF01478"/>
    </source>
</evidence>
<comment type="caution">
    <text evidence="10">The sequence shown here is derived from an EMBL/GenBank/DDBJ whole genome shotgun (WGS) entry which is preliminary data.</text>
</comment>
<dbReference type="Pfam" id="PF01478">
    <property type="entry name" value="Peptidase_A24"/>
    <property type="match status" value="1"/>
</dbReference>
<evidence type="ECO:0000256" key="1">
    <source>
        <dbReference type="ARBA" id="ARBA00004651"/>
    </source>
</evidence>
<dbReference type="PROSITE" id="PS51257">
    <property type="entry name" value="PROKAR_LIPOPROTEIN"/>
    <property type="match status" value="1"/>
</dbReference>
<evidence type="ECO:0000256" key="6">
    <source>
        <dbReference type="ARBA" id="ARBA00023136"/>
    </source>
</evidence>
<feature type="transmembrane region" description="Helical" evidence="7">
    <location>
        <begin position="151"/>
        <end position="172"/>
    </location>
</feature>
<feature type="domain" description="Prepilin type IV endopeptidase peptidase" evidence="8">
    <location>
        <begin position="315"/>
        <end position="355"/>
    </location>
</feature>
<accession>A0ABU9AYT6</accession>
<keyword evidence="5 7" id="KW-1133">Transmembrane helix</keyword>
<keyword evidence="3" id="KW-1003">Cell membrane</keyword>
<feature type="transmembrane region" description="Helical" evidence="7">
    <location>
        <begin position="368"/>
        <end position="387"/>
    </location>
</feature>
<proteinExistence type="inferred from homology"/>